<keyword evidence="2" id="KW-0732">Signal</keyword>
<feature type="chain" id="PRO_5045110788" description="Copper(I)-binding protein" evidence="2">
    <location>
        <begin position="24"/>
        <end position="203"/>
    </location>
</feature>
<keyword evidence="4" id="KW-1185">Reference proteome</keyword>
<dbReference type="RefSeq" id="WP_232398031.1">
    <property type="nucleotide sequence ID" value="NZ_CP102173.1"/>
</dbReference>
<name>A0ABY5M7S2_9ACTN</name>
<evidence type="ECO:0000313" key="3">
    <source>
        <dbReference type="EMBL" id="UUP14205.1"/>
    </source>
</evidence>
<accession>A0ABY5M7S2</accession>
<dbReference type="EMBL" id="CP102173">
    <property type="protein sequence ID" value="UUP14205.1"/>
    <property type="molecule type" value="Genomic_DNA"/>
</dbReference>
<protein>
    <recommendedName>
        <fullName evidence="5">Copper(I)-binding protein</fullName>
    </recommendedName>
</protein>
<gene>
    <name evidence="3" type="ORF">NQV15_02505</name>
</gene>
<feature type="region of interest" description="Disordered" evidence="1">
    <location>
        <begin position="162"/>
        <end position="203"/>
    </location>
</feature>
<organism evidence="3 4">
    <name type="scientific">Aeromicrobium wangtongii</name>
    <dbReference type="NCBI Taxonomy" id="2969247"/>
    <lineage>
        <taxon>Bacteria</taxon>
        <taxon>Bacillati</taxon>
        <taxon>Actinomycetota</taxon>
        <taxon>Actinomycetes</taxon>
        <taxon>Propionibacteriales</taxon>
        <taxon>Nocardioidaceae</taxon>
        <taxon>Aeromicrobium</taxon>
    </lineage>
</organism>
<evidence type="ECO:0000256" key="1">
    <source>
        <dbReference type="SAM" id="MobiDB-lite"/>
    </source>
</evidence>
<reference evidence="3 4" key="1">
    <citation type="submission" date="2022-08" db="EMBL/GenBank/DDBJ databases">
        <title>novel species in genus Aeromicrobium.</title>
        <authorList>
            <person name="Ye L."/>
        </authorList>
    </citation>
    <scope>NUCLEOTIDE SEQUENCE [LARGE SCALE GENOMIC DNA]</scope>
    <source>
        <strain evidence="4">zg-Y1379</strain>
    </source>
</reference>
<feature type="signal peptide" evidence="2">
    <location>
        <begin position="1"/>
        <end position="23"/>
    </location>
</feature>
<proteinExistence type="predicted"/>
<dbReference type="PROSITE" id="PS51257">
    <property type="entry name" value="PROKAR_LIPOPROTEIN"/>
    <property type="match status" value="1"/>
</dbReference>
<evidence type="ECO:0000313" key="4">
    <source>
        <dbReference type="Proteomes" id="UP001316184"/>
    </source>
</evidence>
<evidence type="ECO:0000256" key="2">
    <source>
        <dbReference type="SAM" id="SignalP"/>
    </source>
</evidence>
<feature type="compositionally biased region" description="Low complexity" evidence="1">
    <location>
        <begin position="177"/>
        <end position="194"/>
    </location>
</feature>
<evidence type="ECO:0008006" key="5">
    <source>
        <dbReference type="Google" id="ProtNLM"/>
    </source>
</evidence>
<dbReference type="Proteomes" id="UP001316184">
    <property type="component" value="Chromosome"/>
</dbReference>
<sequence>MSSVRRRRLSAASLALVAGLALSACGTGFGAQTNQVYQPAVGANARGDIESQNTLLVGNEDGSATLSAALLNTTDADETITSVAVTGADGESLTVRAPKSAVKLPSDVLITIGGASTAFVVTEGAEPGAYVKLTYTFSKSGDLTIEVPVVARTEHAAEYDSVAGGDGLVPNEVSGNATPTAPASSAAPSTQATPGTGDEDDTE</sequence>